<organism evidence="3 4">
    <name type="scientific">Limosilactobacillus fermentum</name>
    <name type="common">Lactobacillus fermentum</name>
    <dbReference type="NCBI Taxonomy" id="1613"/>
    <lineage>
        <taxon>Bacteria</taxon>
        <taxon>Bacillati</taxon>
        <taxon>Bacillota</taxon>
        <taxon>Bacilli</taxon>
        <taxon>Lactobacillales</taxon>
        <taxon>Lactobacillaceae</taxon>
        <taxon>Limosilactobacillus</taxon>
    </lineage>
</organism>
<dbReference type="Pfam" id="PF13333">
    <property type="entry name" value="rve_2"/>
    <property type="match status" value="1"/>
</dbReference>
<evidence type="ECO:0000259" key="2">
    <source>
        <dbReference type="PROSITE" id="PS50994"/>
    </source>
</evidence>
<name>A0A0G9GFB3_LIMFE</name>
<protein>
    <submittedName>
        <fullName evidence="3">Putative integrase</fullName>
    </submittedName>
</protein>
<dbReference type="AlphaFoldDB" id="A0A0G9GFB3"/>
<dbReference type="Pfam" id="PF13276">
    <property type="entry name" value="HTH_21"/>
    <property type="match status" value="1"/>
</dbReference>
<dbReference type="NCBIfam" id="NF033516">
    <property type="entry name" value="transpos_IS3"/>
    <property type="match status" value="1"/>
</dbReference>
<dbReference type="GO" id="GO:0003676">
    <property type="term" value="F:nucleic acid binding"/>
    <property type="evidence" value="ECO:0007669"/>
    <property type="project" value="InterPro"/>
</dbReference>
<feature type="domain" description="Integrase catalytic" evidence="2">
    <location>
        <begin position="122"/>
        <end position="283"/>
    </location>
</feature>
<dbReference type="InterPro" id="IPR036397">
    <property type="entry name" value="RNaseH_sf"/>
</dbReference>
<evidence type="ECO:0000256" key="1">
    <source>
        <dbReference type="ARBA" id="ARBA00002286"/>
    </source>
</evidence>
<proteinExistence type="predicted"/>
<dbReference type="PROSITE" id="PS50994">
    <property type="entry name" value="INTEGRASE"/>
    <property type="match status" value="1"/>
</dbReference>
<dbReference type="Gene3D" id="3.30.420.10">
    <property type="entry name" value="Ribonuclease H-like superfamily/Ribonuclease H"/>
    <property type="match status" value="1"/>
</dbReference>
<reference evidence="3 4" key="1">
    <citation type="submission" date="2016-09" db="EMBL/GenBank/DDBJ databases">
        <title>Genome Sequence of the Lactobacillus fermentum strain NCC2970 (CNCM I-5068).</title>
        <authorList>
            <person name="Barretto C."/>
            <person name="Ngom-Bru C."/>
            <person name="Genevaz A."/>
            <person name="Fournier C."/>
            <person name="Moine D."/>
            <person name="Kassam M."/>
            <person name="Iltis A."/>
            <person name="Sagory-Zalkind P."/>
            <person name="Faucherand G."/>
            <person name="Descombes P."/>
            <person name="Duboux S."/>
        </authorList>
    </citation>
    <scope>NUCLEOTIDE SEQUENCE [LARGE SCALE GENOMIC DNA]</scope>
    <source>
        <strain evidence="3 4">NCC2970</strain>
    </source>
</reference>
<dbReference type="PATRIC" id="fig|1613.112.peg.1602"/>
<dbReference type="InterPro" id="IPR025948">
    <property type="entry name" value="HTH-like_dom"/>
</dbReference>
<dbReference type="EMBL" id="CP017151">
    <property type="protein sequence ID" value="AOR74978.1"/>
    <property type="molecule type" value="Genomic_DNA"/>
</dbReference>
<dbReference type="InterPro" id="IPR012337">
    <property type="entry name" value="RNaseH-like_sf"/>
</dbReference>
<sequence length="292" mass="34188">MDVQHALESHPSINGMCDYVGISRSGYYQREKRHNHQSPRKLRKKFIQGEIKAIWLKSLCIYGAGKITQELRSKGYKIAERTVGKYMRELGIHAVYLTPWTTTTRNSKFDKQLINILDEQFNPLRPNAVWCIDTTYIPVHDGFVYLTSIMDLYSRRIIGWDLSETLEVSNVIPLIEKAKHSRHISKPLIMHSDRGSQFTSEAYNQVTANMTLSYSKKAYPWDNACIESFHSLIKREWINRFKIHSYSEAKRLVFQYIETFYNTVRIHSHCGFKSPKQLEDEYQTQIQNLVVA</sequence>
<dbReference type="Proteomes" id="UP000094714">
    <property type="component" value="Chromosome"/>
</dbReference>
<dbReference type="PANTHER" id="PTHR46889:SF4">
    <property type="entry name" value="TRANSPOSASE INSO FOR INSERTION SEQUENCE ELEMENT IS911B-RELATED"/>
    <property type="match status" value="1"/>
</dbReference>
<comment type="function">
    <text evidence="1">Involved in the transposition of the insertion sequence.</text>
</comment>
<dbReference type="RefSeq" id="WP_046948100.1">
    <property type="nucleotide sequence ID" value="NZ_CP017151.1"/>
</dbReference>
<dbReference type="PANTHER" id="PTHR46889">
    <property type="entry name" value="TRANSPOSASE INSF FOR INSERTION SEQUENCE IS3B-RELATED"/>
    <property type="match status" value="1"/>
</dbReference>
<dbReference type="SUPFAM" id="SSF53098">
    <property type="entry name" value="Ribonuclease H-like"/>
    <property type="match status" value="1"/>
</dbReference>
<evidence type="ECO:0000313" key="4">
    <source>
        <dbReference type="Proteomes" id="UP000094714"/>
    </source>
</evidence>
<gene>
    <name evidence="3" type="ORF">LACFE_CDS1530</name>
</gene>
<dbReference type="InterPro" id="IPR050900">
    <property type="entry name" value="Transposase_IS3/IS150/IS904"/>
</dbReference>
<dbReference type="GO" id="GO:0015074">
    <property type="term" value="P:DNA integration"/>
    <property type="evidence" value="ECO:0007669"/>
    <property type="project" value="InterPro"/>
</dbReference>
<dbReference type="InterPro" id="IPR048020">
    <property type="entry name" value="Transpos_IS3"/>
</dbReference>
<evidence type="ECO:0000313" key="3">
    <source>
        <dbReference type="EMBL" id="AOR74978.1"/>
    </source>
</evidence>
<accession>A0A0G9GFB3</accession>
<dbReference type="Pfam" id="PF00665">
    <property type="entry name" value="rve"/>
    <property type="match status" value="1"/>
</dbReference>
<dbReference type="InterPro" id="IPR001584">
    <property type="entry name" value="Integrase_cat-core"/>
</dbReference>